<evidence type="ECO:0000256" key="1">
    <source>
        <dbReference type="SAM" id="MobiDB-lite"/>
    </source>
</evidence>
<dbReference type="InterPro" id="IPR022028">
    <property type="entry name" value="DUF3604"/>
</dbReference>
<evidence type="ECO:0000313" key="2">
    <source>
        <dbReference type="EMBL" id="KRO91070.1"/>
    </source>
</evidence>
<name>A0A0R2TW64_9GAMM</name>
<dbReference type="Pfam" id="PF12228">
    <property type="entry name" value="DUF3604"/>
    <property type="match status" value="1"/>
</dbReference>
<comment type="caution">
    <text evidence="2">The sequence shown here is derived from an EMBL/GenBank/DDBJ whole genome shotgun (WGS) entry which is preliminary data.</text>
</comment>
<dbReference type="Proteomes" id="UP000051213">
    <property type="component" value="Unassembled WGS sequence"/>
</dbReference>
<dbReference type="AlphaFoldDB" id="A0A0R2TW64"/>
<accession>A0A0R2TW64</accession>
<dbReference type="EMBL" id="LICA01000626">
    <property type="protein sequence ID" value="KRO91070.1"/>
    <property type="molecule type" value="Genomic_DNA"/>
</dbReference>
<evidence type="ECO:0000313" key="3">
    <source>
        <dbReference type="Proteomes" id="UP000051213"/>
    </source>
</evidence>
<organism evidence="2 3">
    <name type="scientific">SAR92 bacterium BACL26 MAG-121220-bin70</name>
    <dbReference type="NCBI Taxonomy" id="1655626"/>
    <lineage>
        <taxon>Bacteria</taxon>
        <taxon>Pseudomonadati</taxon>
        <taxon>Pseudomonadota</taxon>
        <taxon>Gammaproteobacteria</taxon>
        <taxon>Cellvibrionales</taxon>
        <taxon>Porticoccaceae</taxon>
        <taxon>SAR92 clade</taxon>
    </lineage>
</organism>
<gene>
    <name evidence="2" type="ORF">ABS24_07680</name>
</gene>
<reference evidence="2 3" key="1">
    <citation type="submission" date="2015-10" db="EMBL/GenBank/DDBJ databases">
        <title>Metagenome-Assembled Genomes uncover a global brackish microbiome.</title>
        <authorList>
            <person name="Hugerth L.W."/>
            <person name="Larsson J."/>
            <person name="Alneberg J."/>
            <person name="Lindh M.V."/>
            <person name="Legrand C."/>
            <person name="Pinhassi J."/>
            <person name="Andersson A.F."/>
        </authorList>
    </citation>
    <scope>NUCLEOTIDE SEQUENCE [LARGE SCALE GENOMIC DNA]</scope>
    <source>
        <strain evidence="2">BACL26 MAG-121220-bin70</strain>
    </source>
</reference>
<sequence>MIGSTDSHTGLSSAEEDNFWGKYANDSTPETKDQSIIGDANNNGWSMSAAGLAAVWAKENTREEIYAAFKRKEVYATTGPRLRLQVFAGWGFPLGASNSDDIAGPGYAYGVPMGGDLTRARATDRPEFLVRAVKDPQGANLDRVQIIKGWIDELGEQQEKVYDVAWSEGRSVDEKGKLSPIGNTVNLKTARHANTVGASELSVLWKDPLFEPDQRAFYYVRVLQIPTARHSLYDSIALQTTVIDSGPATIQERAYSSPVWYTP</sequence>
<proteinExistence type="predicted"/>
<evidence type="ECO:0008006" key="4">
    <source>
        <dbReference type="Google" id="ProtNLM"/>
    </source>
</evidence>
<protein>
    <recommendedName>
        <fullName evidence="4">DUF3604 domain-containing protein</fullName>
    </recommendedName>
</protein>
<feature type="region of interest" description="Disordered" evidence="1">
    <location>
        <begin position="20"/>
        <end position="39"/>
    </location>
</feature>